<feature type="domain" description="UvrD-like helicase ATP-binding" evidence="11">
    <location>
        <begin position="22"/>
        <end position="480"/>
    </location>
</feature>
<dbReference type="PANTHER" id="PTHR11070">
    <property type="entry name" value="UVRD / RECB / PCRA DNA HELICASE FAMILY MEMBER"/>
    <property type="match status" value="1"/>
</dbReference>
<feature type="compositionally biased region" description="Low complexity" evidence="10">
    <location>
        <begin position="915"/>
        <end position="924"/>
    </location>
</feature>
<protein>
    <recommendedName>
        <fullName evidence="7">DNA 3'-5' helicase</fullName>
        <ecNumber evidence="7">5.6.2.4</ecNumber>
    </recommendedName>
</protein>
<evidence type="ECO:0000256" key="1">
    <source>
        <dbReference type="ARBA" id="ARBA00022741"/>
    </source>
</evidence>
<name>B8IZF9_DESDA</name>
<comment type="catalytic activity">
    <reaction evidence="6">
        <text>Couples ATP hydrolysis with the unwinding of duplex DNA by translocating in the 3'-5' direction.</text>
        <dbReference type="EC" id="5.6.2.4"/>
    </reaction>
</comment>
<dbReference type="InterPro" id="IPR000212">
    <property type="entry name" value="DNA_helicase_UvrD/REP"/>
</dbReference>
<keyword evidence="1 9" id="KW-0547">Nucleotide-binding</keyword>
<dbReference type="GO" id="GO:0000725">
    <property type="term" value="P:recombinational repair"/>
    <property type="evidence" value="ECO:0007669"/>
    <property type="project" value="TreeGrafter"/>
</dbReference>
<evidence type="ECO:0000256" key="3">
    <source>
        <dbReference type="ARBA" id="ARBA00022806"/>
    </source>
</evidence>
<evidence type="ECO:0000256" key="2">
    <source>
        <dbReference type="ARBA" id="ARBA00022801"/>
    </source>
</evidence>
<evidence type="ECO:0000256" key="10">
    <source>
        <dbReference type="SAM" id="MobiDB-lite"/>
    </source>
</evidence>
<evidence type="ECO:0000256" key="7">
    <source>
        <dbReference type="ARBA" id="ARBA00034808"/>
    </source>
</evidence>
<gene>
    <name evidence="13" type="ordered locus">Ddes_0979</name>
</gene>
<evidence type="ECO:0000256" key="8">
    <source>
        <dbReference type="ARBA" id="ARBA00048988"/>
    </source>
</evidence>
<dbReference type="GO" id="GO:0005829">
    <property type="term" value="C:cytosol"/>
    <property type="evidence" value="ECO:0007669"/>
    <property type="project" value="TreeGrafter"/>
</dbReference>
<dbReference type="EMBL" id="CP001358">
    <property type="protein sequence ID" value="ACL48886.1"/>
    <property type="molecule type" value="Genomic_DNA"/>
</dbReference>
<feature type="domain" description="UvrD-like helicase C-terminal" evidence="12">
    <location>
        <begin position="518"/>
        <end position="784"/>
    </location>
</feature>
<dbReference type="EC" id="5.6.2.4" evidence="7"/>
<dbReference type="GO" id="GO:0016887">
    <property type="term" value="F:ATP hydrolysis activity"/>
    <property type="evidence" value="ECO:0007669"/>
    <property type="project" value="RHEA"/>
</dbReference>
<dbReference type="AlphaFoldDB" id="B8IZF9"/>
<keyword evidence="3 9" id="KW-0347">Helicase</keyword>
<feature type="region of interest" description="Disordered" evidence="10">
    <location>
        <begin position="913"/>
        <end position="948"/>
    </location>
</feature>
<dbReference type="InterPro" id="IPR014016">
    <property type="entry name" value="UvrD-like_ATP-bd"/>
</dbReference>
<dbReference type="Gene3D" id="3.40.50.300">
    <property type="entry name" value="P-loop containing nucleotide triphosphate hydrolases"/>
    <property type="match status" value="4"/>
</dbReference>
<dbReference type="Pfam" id="PF00580">
    <property type="entry name" value="UvrD-helicase"/>
    <property type="match status" value="1"/>
</dbReference>
<dbReference type="PROSITE" id="PS51217">
    <property type="entry name" value="UVRD_HELICASE_CTER"/>
    <property type="match status" value="1"/>
</dbReference>
<reference evidence="13" key="1">
    <citation type="submission" date="2009-01" db="EMBL/GenBank/DDBJ databases">
        <title>Complete sequence of Desulfovibrio desulfuricans subsp. desulfuricans str. ATCC 27774.</title>
        <authorList>
            <consortium name="US DOE Joint Genome Institute"/>
            <person name="Lucas S."/>
            <person name="Copeland A."/>
            <person name="Lapidus A."/>
            <person name="Glavina del Rio T."/>
            <person name="Tice H."/>
            <person name="Bruce D."/>
            <person name="Goodwin L."/>
            <person name="Pitluck S."/>
            <person name="Sims D."/>
            <person name="Lu M."/>
            <person name="Kiss H."/>
            <person name="Meineke L."/>
            <person name="Brettin T."/>
            <person name="Detter J.C."/>
            <person name="Han C."/>
            <person name="Larimer F."/>
            <person name="Land M."/>
            <person name="Hauser L."/>
            <person name="Kyrpides N."/>
            <person name="Ovchinnikova G."/>
            <person name="Hazen T.C."/>
        </authorList>
    </citation>
    <scope>NUCLEOTIDE SEQUENCE [LARGE SCALE GENOMIC DNA]</scope>
    <source>
        <strain evidence="13">ATCC 27774</strain>
    </source>
</reference>
<dbReference type="SUPFAM" id="SSF52540">
    <property type="entry name" value="P-loop containing nucleoside triphosphate hydrolases"/>
    <property type="match status" value="1"/>
</dbReference>
<evidence type="ECO:0000313" key="13">
    <source>
        <dbReference type="EMBL" id="ACL48886.1"/>
    </source>
</evidence>
<feature type="binding site" evidence="9">
    <location>
        <begin position="43"/>
        <end position="50"/>
    </location>
    <ligand>
        <name>ATP</name>
        <dbReference type="ChEBI" id="CHEBI:30616"/>
    </ligand>
</feature>
<keyword evidence="2 9" id="KW-0378">Hydrolase</keyword>
<dbReference type="PROSITE" id="PS51198">
    <property type="entry name" value="UVRD_HELICASE_ATP_BIND"/>
    <property type="match status" value="1"/>
</dbReference>
<dbReference type="GO" id="GO:0003677">
    <property type="term" value="F:DNA binding"/>
    <property type="evidence" value="ECO:0007669"/>
    <property type="project" value="InterPro"/>
</dbReference>
<dbReference type="eggNOG" id="COG1074">
    <property type="taxonomic scope" value="Bacteria"/>
</dbReference>
<keyword evidence="5" id="KW-0413">Isomerase</keyword>
<keyword evidence="4 9" id="KW-0067">ATP-binding</keyword>
<accession>B8IZF9</accession>
<evidence type="ECO:0000256" key="6">
    <source>
        <dbReference type="ARBA" id="ARBA00034617"/>
    </source>
</evidence>
<organism evidence="13">
    <name type="scientific">Desulfovibrio desulfuricans (strain ATCC 27774 / DSM 6949 / MB)</name>
    <dbReference type="NCBI Taxonomy" id="525146"/>
    <lineage>
        <taxon>Bacteria</taxon>
        <taxon>Pseudomonadati</taxon>
        <taxon>Thermodesulfobacteriota</taxon>
        <taxon>Desulfovibrionia</taxon>
        <taxon>Desulfovibrionales</taxon>
        <taxon>Desulfovibrionaceae</taxon>
        <taxon>Desulfovibrio</taxon>
    </lineage>
</organism>
<dbReference type="KEGG" id="dds:Ddes_0979"/>
<evidence type="ECO:0000256" key="9">
    <source>
        <dbReference type="PROSITE-ProRule" id="PRU00560"/>
    </source>
</evidence>
<dbReference type="STRING" id="525146.Ddes_0979"/>
<evidence type="ECO:0000256" key="4">
    <source>
        <dbReference type="ARBA" id="ARBA00022840"/>
    </source>
</evidence>
<proteinExistence type="predicted"/>
<sequence length="1173" mass="129083">MGQPYSNILVVAPAAIHIATYRSQTARCENTRIFMQHLRQVKASAGSGKTYELTRCFLQRLVACGAPGTAASPACALSSSGPCGWGDILAVTFTNAAATEMRERVIRQLKSAALGQPMQGLELDSASAGRWVDAIMRDMSALNIRTIDSLLHLIVRAAALDLRLHPDFQPVFATEEALTPYLDLLLEKAWQGDENMRGLLRQVCRAMVHHGQSKGFLAGEKLLYQLRPLLDSALLGRYGDLSSYEELEQKLIALNRTARQAAGHLLHAASGARLPWLSNAEKAVTAWADGECKNSAFLTKDAASQLFKKGAAVGPEVEHAYTAFSLAAQACMQDGQLLRQALRLEPSIRMARILADAFLHNQEQEGTLPGLLVPHMAHEVLSGDHGVPETLCRLGARLTHYLVDEFQDTSQEQWRALRPLVEEALSRGGSLTWVGDVKQSIYGWRDGDPELFDGILEDKGLAAVAATTARDSLPFNWRSRRQVVEHNNALFSLLEQADTARAVMSALLPGDMPEDLSAEIMDASVKSLLGAFAGTRQECPEHTPDGGLVQVEDIAADSSEMLREAVFDRLGRILLDDVAPQRPWSDVLVLVRSNDGAARIADHLVRLGIPVITENSLLLSAHPLIVQTVALLAFLDSPDDNIALLTVLTGEIFHGHPEAAELAHTDLHGWCARQKKGFLYQSFRQRWPHVWQSLLAPFFSQSGLMTPYDTVLEWYARLQVEQRFPEAATFLRRFMEVLHSAEEKGLATLSTFLEHWNAKSQEEKVPMPENMNAVRVMTVHKSKGLEAPVVFVPFTALNISASDKPLRTNRQGLSMMVRNQKALGRPYYEDLARQARESLNLLYVAFTRARDALYIFRTSAKRQSPVLAGLDILWERAGLQPPYALGSLPTAADTSRGSHAHAAIGADVDTDCALPASPAGGRPANPAPAPTPGLQHVDGTAGAPGILPAAAPAISRTPSVGADQEYDAFSPDTADAAEDWRPMQWLPRLKIFRNPMAAFDFQPEDRGNLLHFCLEHLRLTGSPREDAQAALNFGLRHYPLPVPDDAALRHGAFEALHWFASQPQSARWLANGWPEHSIMTAQGQLLRMDLLVHEPWGRLVIDYKSGQPEAAHVEQVRRYLGGLLLERENANTPVMGLLVYLDQRRFRLVTPDGASELTPHCDGLLPAEDYLHE</sequence>
<dbReference type="GO" id="GO:0043138">
    <property type="term" value="F:3'-5' DNA helicase activity"/>
    <property type="evidence" value="ECO:0007669"/>
    <property type="project" value="UniProtKB-EC"/>
</dbReference>
<dbReference type="InterPro" id="IPR027417">
    <property type="entry name" value="P-loop_NTPase"/>
</dbReference>
<dbReference type="PANTHER" id="PTHR11070:SF67">
    <property type="entry name" value="DNA 3'-5' HELICASE"/>
    <property type="match status" value="1"/>
</dbReference>
<dbReference type="Pfam" id="PF13361">
    <property type="entry name" value="UvrD_C"/>
    <property type="match status" value="1"/>
</dbReference>
<dbReference type="InterPro" id="IPR014017">
    <property type="entry name" value="DNA_helicase_UvrD-like_C"/>
</dbReference>
<evidence type="ECO:0000259" key="11">
    <source>
        <dbReference type="PROSITE" id="PS51198"/>
    </source>
</evidence>
<dbReference type="HOGENOM" id="CLU_010638_0_0_7"/>
<evidence type="ECO:0000259" key="12">
    <source>
        <dbReference type="PROSITE" id="PS51217"/>
    </source>
</evidence>
<comment type="catalytic activity">
    <reaction evidence="8">
        <text>ATP + H2O = ADP + phosphate + H(+)</text>
        <dbReference type="Rhea" id="RHEA:13065"/>
        <dbReference type="ChEBI" id="CHEBI:15377"/>
        <dbReference type="ChEBI" id="CHEBI:15378"/>
        <dbReference type="ChEBI" id="CHEBI:30616"/>
        <dbReference type="ChEBI" id="CHEBI:43474"/>
        <dbReference type="ChEBI" id="CHEBI:456216"/>
        <dbReference type="EC" id="5.6.2.4"/>
    </reaction>
</comment>
<evidence type="ECO:0000256" key="5">
    <source>
        <dbReference type="ARBA" id="ARBA00023235"/>
    </source>
</evidence>
<dbReference type="GO" id="GO:0005524">
    <property type="term" value="F:ATP binding"/>
    <property type="evidence" value="ECO:0007669"/>
    <property type="project" value="UniProtKB-UniRule"/>
</dbReference>